<dbReference type="PANTHER" id="PTHR42940:SF2">
    <property type="entry name" value="DEHYDROGENASE FAMILY OXIDOREDUCTASE, PUTATIVE (JCVI)-RELATED"/>
    <property type="match status" value="1"/>
</dbReference>
<dbReference type="STRING" id="5539.A0A3E2GXU3"/>
<evidence type="ECO:0000313" key="10">
    <source>
        <dbReference type="Proteomes" id="UP000258309"/>
    </source>
</evidence>
<keyword evidence="4 7" id="KW-0862">Zinc</keyword>
<dbReference type="GO" id="GO:0005737">
    <property type="term" value="C:cytoplasm"/>
    <property type="evidence" value="ECO:0007669"/>
    <property type="project" value="TreeGrafter"/>
</dbReference>
<feature type="non-terminal residue" evidence="9">
    <location>
        <position position="343"/>
    </location>
</feature>
<sequence>MAQTAAWIDAPGPETKPYLKHDIPIPAPGPGQVLVKLECSGVCHSDVHAILGETKRMAVNVGGHEGVGQVIQLGQGVPPSFLNSRVGVKWLYSACHDCEICSLDYTRCPKQSNTGRDVPGTFQQYIVAPAKFVTKIPAQLSSEKAAPLLCAGITVFGAIKKAGLKKGEWIVFPGAGGGLGHLGVQIARKLGYKIIAIDEGKEKERLCKELGAEVYLDYKIDNVEEAVKDLTSGHGAHAVICTTGSDAAYIQAFQLVRILGTVVCVGLAMGLLQVSPFTIAIRGLKVIGSSVGTEEEMEELLEMAVNGDVVPHVELFKLSELHDVIQRLDNAQIVGRAVVKIST</sequence>
<dbReference type="FunFam" id="3.40.50.720:FF:000039">
    <property type="entry name" value="Alcohol dehydrogenase AdhP"/>
    <property type="match status" value="1"/>
</dbReference>
<dbReference type="InterPro" id="IPR013154">
    <property type="entry name" value="ADH-like_N"/>
</dbReference>
<dbReference type="GO" id="GO:0004022">
    <property type="term" value="F:alcohol dehydrogenase (NAD+) activity"/>
    <property type="evidence" value="ECO:0007669"/>
    <property type="project" value="TreeGrafter"/>
</dbReference>
<keyword evidence="3 7" id="KW-0479">Metal-binding</keyword>
<evidence type="ECO:0000256" key="7">
    <source>
        <dbReference type="RuleBase" id="RU361277"/>
    </source>
</evidence>
<dbReference type="PROSITE" id="PS00059">
    <property type="entry name" value="ADH_ZINC"/>
    <property type="match status" value="1"/>
</dbReference>
<dbReference type="InterPro" id="IPR020843">
    <property type="entry name" value="ER"/>
</dbReference>
<evidence type="ECO:0000256" key="2">
    <source>
        <dbReference type="ARBA" id="ARBA00008072"/>
    </source>
</evidence>
<reference evidence="9 10" key="1">
    <citation type="submission" date="2018-05" db="EMBL/GenBank/DDBJ databases">
        <title>Draft genome sequence of Scytalidium lignicola DSM 105466, a ubiquitous saprotrophic fungus.</title>
        <authorList>
            <person name="Buettner E."/>
            <person name="Gebauer A.M."/>
            <person name="Hofrichter M."/>
            <person name="Liers C."/>
            <person name="Kellner H."/>
        </authorList>
    </citation>
    <scope>NUCLEOTIDE SEQUENCE [LARGE SCALE GENOMIC DNA]</scope>
    <source>
        <strain evidence="9 10">DSM 105466</strain>
    </source>
</reference>
<dbReference type="Pfam" id="PF08240">
    <property type="entry name" value="ADH_N"/>
    <property type="match status" value="1"/>
</dbReference>
<feature type="non-terminal residue" evidence="9">
    <location>
        <position position="1"/>
    </location>
</feature>
<dbReference type="Gene3D" id="3.90.180.10">
    <property type="entry name" value="Medium-chain alcohol dehydrogenases, catalytic domain"/>
    <property type="match status" value="1"/>
</dbReference>
<comment type="caution">
    <text evidence="9">The sequence shown here is derived from an EMBL/GenBank/DDBJ whole genome shotgun (WGS) entry which is preliminary data.</text>
</comment>
<dbReference type="Gene3D" id="3.40.50.720">
    <property type="entry name" value="NAD(P)-binding Rossmann-like Domain"/>
    <property type="match status" value="1"/>
</dbReference>
<evidence type="ECO:0000256" key="4">
    <source>
        <dbReference type="ARBA" id="ARBA00022833"/>
    </source>
</evidence>
<evidence type="ECO:0000256" key="3">
    <source>
        <dbReference type="ARBA" id="ARBA00022723"/>
    </source>
</evidence>
<dbReference type="CDD" id="cd08297">
    <property type="entry name" value="CAD3"/>
    <property type="match status" value="1"/>
</dbReference>
<keyword evidence="5" id="KW-0560">Oxidoreductase</keyword>
<dbReference type="SUPFAM" id="SSF51735">
    <property type="entry name" value="NAD(P)-binding Rossmann-fold domains"/>
    <property type="match status" value="1"/>
</dbReference>
<evidence type="ECO:0000256" key="5">
    <source>
        <dbReference type="ARBA" id="ARBA00023002"/>
    </source>
</evidence>
<accession>A0A3E2GXU3</accession>
<dbReference type="InterPro" id="IPR011032">
    <property type="entry name" value="GroES-like_sf"/>
</dbReference>
<dbReference type="GO" id="GO:0008270">
    <property type="term" value="F:zinc ion binding"/>
    <property type="evidence" value="ECO:0007669"/>
    <property type="project" value="InterPro"/>
</dbReference>
<dbReference type="Pfam" id="PF00107">
    <property type="entry name" value="ADH_zinc_N"/>
    <property type="match status" value="1"/>
</dbReference>
<comment type="cofactor">
    <cofactor evidence="1 7">
        <name>Zn(2+)</name>
        <dbReference type="ChEBI" id="CHEBI:29105"/>
    </cofactor>
</comment>
<dbReference type="SUPFAM" id="SSF50129">
    <property type="entry name" value="GroES-like"/>
    <property type="match status" value="1"/>
</dbReference>
<dbReference type="AlphaFoldDB" id="A0A3E2GXU3"/>
<gene>
    <name evidence="9" type="ORF">B7463_g10418</name>
</gene>
<name>A0A3E2GXU3_SCYLI</name>
<dbReference type="EMBL" id="NCSJ02000296">
    <property type="protein sequence ID" value="RFU25928.1"/>
    <property type="molecule type" value="Genomic_DNA"/>
</dbReference>
<organism evidence="9 10">
    <name type="scientific">Scytalidium lignicola</name>
    <name type="common">Hyphomycete</name>
    <dbReference type="NCBI Taxonomy" id="5539"/>
    <lineage>
        <taxon>Eukaryota</taxon>
        <taxon>Fungi</taxon>
        <taxon>Dikarya</taxon>
        <taxon>Ascomycota</taxon>
        <taxon>Pezizomycotina</taxon>
        <taxon>Leotiomycetes</taxon>
        <taxon>Leotiomycetes incertae sedis</taxon>
        <taxon>Scytalidium</taxon>
    </lineage>
</organism>
<dbReference type="Proteomes" id="UP000258309">
    <property type="component" value="Unassembled WGS sequence"/>
</dbReference>
<dbReference type="InterPro" id="IPR002328">
    <property type="entry name" value="ADH_Zn_CS"/>
</dbReference>
<protein>
    <recommendedName>
        <fullName evidence="8">Enoyl reductase (ER) domain-containing protein</fullName>
    </recommendedName>
</protein>
<dbReference type="InterPro" id="IPR013149">
    <property type="entry name" value="ADH-like_C"/>
</dbReference>
<dbReference type="OMA" id="CEICAVN"/>
<evidence type="ECO:0000256" key="6">
    <source>
        <dbReference type="ARBA" id="ARBA00023027"/>
    </source>
</evidence>
<dbReference type="InterPro" id="IPR036291">
    <property type="entry name" value="NAD(P)-bd_dom_sf"/>
</dbReference>
<evidence type="ECO:0000256" key="1">
    <source>
        <dbReference type="ARBA" id="ARBA00001947"/>
    </source>
</evidence>
<keyword evidence="6" id="KW-0520">NAD</keyword>
<evidence type="ECO:0000259" key="8">
    <source>
        <dbReference type="SMART" id="SM00829"/>
    </source>
</evidence>
<dbReference type="PANTHER" id="PTHR42940">
    <property type="entry name" value="ALCOHOL DEHYDROGENASE 1-RELATED"/>
    <property type="match status" value="1"/>
</dbReference>
<comment type="similarity">
    <text evidence="2 7">Belongs to the zinc-containing alcohol dehydrogenase family.</text>
</comment>
<evidence type="ECO:0000313" key="9">
    <source>
        <dbReference type="EMBL" id="RFU25928.1"/>
    </source>
</evidence>
<dbReference type="OrthoDB" id="1879366at2759"/>
<dbReference type="SMART" id="SM00829">
    <property type="entry name" value="PKS_ER"/>
    <property type="match status" value="1"/>
</dbReference>
<keyword evidence="10" id="KW-1185">Reference proteome</keyword>
<feature type="domain" description="Enoyl reductase (ER)" evidence="8">
    <location>
        <begin position="12"/>
        <end position="339"/>
    </location>
</feature>
<proteinExistence type="inferred from homology"/>